<dbReference type="EMBL" id="CP157199">
    <property type="protein sequence ID" value="XBG60817.1"/>
    <property type="molecule type" value="Genomic_DNA"/>
</dbReference>
<proteinExistence type="predicted"/>
<evidence type="ECO:0000259" key="2">
    <source>
        <dbReference type="Pfam" id="PF13568"/>
    </source>
</evidence>
<name>A0AAU7BS05_9FLAO</name>
<evidence type="ECO:0000256" key="1">
    <source>
        <dbReference type="SAM" id="SignalP"/>
    </source>
</evidence>
<accession>A0AAU7BS05</accession>
<feature type="domain" description="Outer membrane protein beta-barrel" evidence="2">
    <location>
        <begin position="25"/>
        <end position="204"/>
    </location>
</feature>
<feature type="chain" id="PRO_5043582551" evidence="1">
    <location>
        <begin position="20"/>
        <end position="233"/>
    </location>
</feature>
<feature type="signal peptide" evidence="1">
    <location>
        <begin position="1"/>
        <end position="19"/>
    </location>
</feature>
<evidence type="ECO:0000313" key="3">
    <source>
        <dbReference type="EMBL" id="XBG60817.1"/>
    </source>
</evidence>
<reference evidence="3" key="1">
    <citation type="submission" date="2024-05" db="EMBL/GenBank/DDBJ databases">
        <title>Pontimicrobium maritimus sp. nov., isolated form sea water.</title>
        <authorList>
            <person name="Muhammad N."/>
            <person name="Vuong T.Q."/>
            <person name="Han H.L."/>
            <person name="Kim S.-G."/>
        </authorList>
    </citation>
    <scope>NUCLEOTIDE SEQUENCE</scope>
    <source>
        <strain evidence="3">SW4</strain>
    </source>
</reference>
<protein>
    <submittedName>
        <fullName evidence="3">Porin family protein</fullName>
    </submittedName>
</protein>
<keyword evidence="1" id="KW-0732">Signal</keyword>
<dbReference type="InterPro" id="IPR025665">
    <property type="entry name" value="Beta-barrel_OMP_2"/>
</dbReference>
<gene>
    <name evidence="3" type="ORF">ABGB03_13220</name>
</gene>
<sequence>MKRLLFFIIASFCVQLSFSQNVSNTLVSDRLDYKYKEDQYYFGVTYNTLTNMPKGMRQNSFSSGFHFGMIKDMPINKRRNVAIGVGLGYSTNSINHNLLISKTQNDSYTYELLNDSEFTKNKFVQHLVEVPLEFRWRTSTASTYKFWRIYSGIKFGYVFASNTKFKNSTEQIKNNNIKDFNQLQYGLTLAIGYDSWNAYMHYTLNSIFDSRAQLNNNNLDAKMLKIGIMLYIL</sequence>
<dbReference type="AlphaFoldDB" id="A0AAU7BS05"/>
<organism evidence="3">
    <name type="scientific">Pontimicrobium sp. SW4</name>
    <dbReference type="NCBI Taxonomy" id="3153519"/>
    <lineage>
        <taxon>Bacteria</taxon>
        <taxon>Pseudomonadati</taxon>
        <taxon>Bacteroidota</taxon>
        <taxon>Flavobacteriia</taxon>
        <taxon>Flavobacteriales</taxon>
        <taxon>Flavobacteriaceae</taxon>
        <taxon>Pontimicrobium</taxon>
    </lineage>
</organism>
<dbReference type="RefSeq" id="WP_347923046.1">
    <property type="nucleotide sequence ID" value="NZ_CP157199.1"/>
</dbReference>
<dbReference type="Pfam" id="PF13568">
    <property type="entry name" value="OMP_b-brl_2"/>
    <property type="match status" value="1"/>
</dbReference>